<evidence type="ECO:0000313" key="3">
    <source>
        <dbReference type="Proteomes" id="UP001064971"/>
    </source>
</evidence>
<proteinExistence type="predicted"/>
<organism evidence="2 3">
    <name type="scientific">Deinococcus aetherius</name>
    <dbReference type="NCBI Taxonomy" id="200252"/>
    <lineage>
        <taxon>Bacteria</taxon>
        <taxon>Thermotogati</taxon>
        <taxon>Deinococcota</taxon>
        <taxon>Deinococci</taxon>
        <taxon>Deinococcales</taxon>
        <taxon>Deinococcaceae</taxon>
        <taxon>Deinococcus</taxon>
    </lineage>
</organism>
<evidence type="ECO:0000313" key="2">
    <source>
        <dbReference type="EMBL" id="BDP40445.1"/>
    </source>
</evidence>
<dbReference type="Proteomes" id="UP001064971">
    <property type="component" value="Chromosome"/>
</dbReference>
<gene>
    <name evidence="2" type="ORF">DAETH_04140</name>
</gene>
<sequence length="243" mass="26757">MRALAALLVLSLAGARAAPRLIYDGSVWKGPDVYRLTPPRPAEAARLTAGLRAAGIRTCGTVRIVRREEGRFTGNTPETLYLVLNCTPVEPAMLSMREPPGDLIVVRAGRVVVYEKNFADGVTVLPSLDGGPLNEILAAYWSGPQMGEFSRYETLYRFGAGRLRRVVNLGPMYREVEPAQGAPTVSVRTLWFDPVRPNRLSLIEYTSPSCPDCPNPERPYDPTRARRTLSLTLDLLAPPKDIP</sequence>
<accession>A0ABN6RAS7</accession>
<dbReference type="RefSeq" id="WP_264776294.1">
    <property type="nucleotide sequence ID" value="NZ_AP026560.1"/>
</dbReference>
<feature type="chain" id="PRO_5045666640" description="DUF4384 domain-containing protein" evidence="1">
    <location>
        <begin position="18"/>
        <end position="243"/>
    </location>
</feature>
<keyword evidence="3" id="KW-1185">Reference proteome</keyword>
<reference evidence="2" key="1">
    <citation type="submission" date="2022-07" db="EMBL/GenBank/DDBJ databases">
        <title>Complete Genome Sequence of the Radioresistant Bacterium Deinococcus aetherius ST0316, Isolated from the Air Dust collected in Lower Stratosphere above Japan.</title>
        <authorList>
            <person name="Satoh K."/>
            <person name="Hagiwara K."/>
            <person name="Katsumata K."/>
            <person name="Kubo A."/>
            <person name="Yokobori S."/>
            <person name="Yamagishi A."/>
            <person name="Oono Y."/>
            <person name="Narumi I."/>
        </authorList>
    </citation>
    <scope>NUCLEOTIDE SEQUENCE</scope>
    <source>
        <strain evidence="2">ST0316</strain>
    </source>
</reference>
<name>A0ABN6RAS7_9DEIO</name>
<keyword evidence="1" id="KW-0732">Signal</keyword>
<evidence type="ECO:0008006" key="4">
    <source>
        <dbReference type="Google" id="ProtNLM"/>
    </source>
</evidence>
<protein>
    <recommendedName>
        <fullName evidence="4">DUF4384 domain-containing protein</fullName>
    </recommendedName>
</protein>
<dbReference type="EMBL" id="AP026560">
    <property type="protein sequence ID" value="BDP40445.1"/>
    <property type="molecule type" value="Genomic_DNA"/>
</dbReference>
<evidence type="ECO:0000256" key="1">
    <source>
        <dbReference type="SAM" id="SignalP"/>
    </source>
</evidence>
<feature type="signal peptide" evidence="1">
    <location>
        <begin position="1"/>
        <end position="17"/>
    </location>
</feature>